<proteinExistence type="predicted"/>
<gene>
    <name evidence="1" type="ORF">GWP43_12930</name>
</gene>
<dbReference type="AlphaFoldDB" id="A0A6P1Y490"/>
<name>A0A6P1Y490_9SPIR</name>
<sequence length="47" mass="5119">MFYVVYFIKINNPDASVGVCCSHKVVAVGFNTLCYDASVGVLNPPHE</sequence>
<protein>
    <submittedName>
        <fullName evidence="1">Uncharacterized protein</fullName>
    </submittedName>
</protein>
<organism evidence="1 2">
    <name type="scientific">Treponema vincentii</name>
    <dbReference type="NCBI Taxonomy" id="69710"/>
    <lineage>
        <taxon>Bacteria</taxon>
        <taxon>Pseudomonadati</taxon>
        <taxon>Spirochaetota</taxon>
        <taxon>Spirochaetia</taxon>
        <taxon>Spirochaetales</taxon>
        <taxon>Treponemataceae</taxon>
        <taxon>Treponema</taxon>
    </lineage>
</organism>
<dbReference type="Proteomes" id="UP000464374">
    <property type="component" value="Chromosome"/>
</dbReference>
<evidence type="ECO:0000313" key="2">
    <source>
        <dbReference type="Proteomes" id="UP000464374"/>
    </source>
</evidence>
<accession>A0A6P1Y490</accession>
<dbReference type="EMBL" id="CP048020">
    <property type="protein sequence ID" value="QHX44209.1"/>
    <property type="molecule type" value="Genomic_DNA"/>
</dbReference>
<dbReference type="KEGG" id="trz:GWP43_12930"/>
<evidence type="ECO:0000313" key="1">
    <source>
        <dbReference type="EMBL" id="QHX44209.1"/>
    </source>
</evidence>
<reference evidence="1 2" key="1">
    <citation type="submission" date="2020-01" db="EMBL/GenBank/DDBJ databases">
        <title>Complete genome sequence of a human oral phylogroup 1 Treponema sp. strain ATCC 700766, originally isolated from periodontitis dental plaque.</title>
        <authorList>
            <person name="Chan Y."/>
            <person name="Huo Y.-B."/>
            <person name="Yu X.-L."/>
            <person name="Zeng H."/>
            <person name="Leung W.-K."/>
            <person name="Watt R.M."/>
        </authorList>
    </citation>
    <scope>NUCLEOTIDE SEQUENCE [LARGE SCALE GENOMIC DNA]</scope>
    <source>
        <strain evidence="1 2">OMZ 804</strain>
    </source>
</reference>